<dbReference type="OrthoDB" id="4350616at2"/>
<accession>A0A4Q7J9B9</accession>
<dbReference type="Proteomes" id="UP000292003">
    <property type="component" value="Unassembled WGS sequence"/>
</dbReference>
<comment type="caution">
    <text evidence="1">The sequence shown here is derived from an EMBL/GenBank/DDBJ whole genome shotgun (WGS) entry which is preliminary data.</text>
</comment>
<dbReference type="AlphaFoldDB" id="A0A4Q7J9B9"/>
<organism evidence="1 2">
    <name type="scientific">Amycolatopsis suaedae</name>
    <dbReference type="NCBI Taxonomy" id="2510978"/>
    <lineage>
        <taxon>Bacteria</taxon>
        <taxon>Bacillati</taxon>
        <taxon>Actinomycetota</taxon>
        <taxon>Actinomycetes</taxon>
        <taxon>Pseudonocardiales</taxon>
        <taxon>Pseudonocardiaceae</taxon>
        <taxon>Amycolatopsis</taxon>
    </lineage>
</organism>
<gene>
    <name evidence="1" type="ORF">EWH70_17415</name>
</gene>
<proteinExistence type="predicted"/>
<name>A0A4Q7J9B9_9PSEU</name>
<evidence type="ECO:0000313" key="1">
    <source>
        <dbReference type="EMBL" id="RZQ62734.1"/>
    </source>
</evidence>
<dbReference type="EMBL" id="SFCC01000008">
    <property type="protein sequence ID" value="RZQ62734.1"/>
    <property type="molecule type" value="Genomic_DNA"/>
</dbReference>
<evidence type="ECO:0008006" key="3">
    <source>
        <dbReference type="Google" id="ProtNLM"/>
    </source>
</evidence>
<reference evidence="1 2" key="1">
    <citation type="submission" date="2019-02" db="EMBL/GenBank/DDBJ databases">
        <title>Draft genome sequence of Amycolatopsis sp. 8-3EHSu isolated from roots of Suaeda maritima.</title>
        <authorList>
            <person name="Duangmal K."/>
            <person name="Chantavorakit T."/>
        </authorList>
    </citation>
    <scope>NUCLEOTIDE SEQUENCE [LARGE SCALE GENOMIC DNA]</scope>
    <source>
        <strain evidence="1 2">8-3EHSu</strain>
    </source>
</reference>
<dbReference type="RefSeq" id="WP_130476472.1">
    <property type="nucleotide sequence ID" value="NZ_SFCC01000008.1"/>
</dbReference>
<keyword evidence="2" id="KW-1185">Reference proteome</keyword>
<protein>
    <recommendedName>
        <fullName evidence="3">DUF3168 domain-containing protein</fullName>
    </recommendedName>
</protein>
<sequence length="120" mass="12723">MIPEADAALSRLLTSQLPDGVAVRLEPPAPVWREDSGGPVVTLFLFGLRTTATGACELSYLVTARAADTRREHLLLDHALRAVRGGGPATRVARTDAGALWSSLGLPARAGFVAVVRRPR</sequence>
<evidence type="ECO:0000313" key="2">
    <source>
        <dbReference type="Proteomes" id="UP000292003"/>
    </source>
</evidence>